<dbReference type="OrthoDB" id="156325at2"/>
<dbReference type="Pfam" id="PF13196">
    <property type="entry name" value="DUF4012"/>
    <property type="match status" value="1"/>
</dbReference>
<protein>
    <submittedName>
        <fullName evidence="1">DUF4012 domain-containing protein</fullName>
    </submittedName>
</protein>
<dbReference type="Proteomes" id="UP000317371">
    <property type="component" value="Unassembled WGS sequence"/>
</dbReference>
<dbReference type="InParanoid" id="A0A540VD48"/>
<dbReference type="AlphaFoldDB" id="A0A540VD48"/>
<comment type="caution">
    <text evidence="1">The sequence shown here is derived from an EMBL/GenBank/DDBJ whole genome shotgun (WGS) entry which is preliminary data.</text>
</comment>
<dbReference type="InterPro" id="IPR025101">
    <property type="entry name" value="DUF4012"/>
</dbReference>
<gene>
    <name evidence="1" type="ORF">FKZ61_15640</name>
</gene>
<evidence type="ECO:0000313" key="2">
    <source>
        <dbReference type="Proteomes" id="UP000317371"/>
    </source>
</evidence>
<organism evidence="1 2">
    <name type="scientific">Litorilinea aerophila</name>
    <dbReference type="NCBI Taxonomy" id="1204385"/>
    <lineage>
        <taxon>Bacteria</taxon>
        <taxon>Bacillati</taxon>
        <taxon>Chloroflexota</taxon>
        <taxon>Caldilineae</taxon>
        <taxon>Caldilineales</taxon>
        <taxon>Caldilineaceae</taxon>
        <taxon>Litorilinea</taxon>
    </lineage>
</organism>
<evidence type="ECO:0000313" key="1">
    <source>
        <dbReference type="EMBL" id="TQE94691.1"/>
    </source>
</evidence>
<proteinExistence type="predicted"/>
<sequence length="662" mass="73122">MVTMGMQSTKIMRSSPTLFPFRFRFRLRRLTGSHPQRNAHFRLLLRLFVLTLLLVVAYKGMRAAFYGVAAYQDVVELQTLRTRSLTPAEKLGQAERQLASLSTVMAGLDQELDIFYPLLRMARPLPGYGPALAAGPELVGMGIDLLAVARDALTLAPTQLAAAVDHGDAAALLALLEALSHQDPTLAGRLAQVEARLDQLPIGSFPPALAGPLGNLQAVLQLATPALRSAPVLPQMLGFQGARTYLILVQNNHELRATGGFLSGIGTLRLENGAITHLEFVDSYDIGRDDVEHPWAPPPMQRYMGIDLLFLRDANWSPDLPTTAQLARAIYQQDTGNLVDGVITLDLRAVQLLVGALEPLTVPAAAEPLTADNVVDQIKEFWNRPPESEATLQGGQFWEWWERRKDFMPMLAQAFLDKLQRGQFDFLKLANALYTALDERAIQIWVEEPILAAELARMDWDGGLRPPAQGDFLALVDTNMGYNKVDAVVRREVQYTVSWPATAGEPPLAQAVITYEHPLAVPGHQCDNTPRYGSGYDDMLRRCYFNYVRLYVPAGSELLEVEGVETDSVVSQRGENNTQLFAGYFVMLPGSRHTVTFTYRLPPDLTPENYTLAIRRQAGSPPLPVTIQVDGQKTIVTVTRGRYTWPAPGAKERSLIRAPRGG</sequence>
<keyword evidence="2" id="KW-1185">Reference proteome</keyword>
<reference evidence="1 2" key="1">
    <citation type="submission" date="2019-06" db="EMBL/GenBank/DDBJ databases">
        <title>Genome sequence of Litorilinea aerophila BAA-2444.</title>
        <authorList>
            <person name="Maclea K.S."/>
            <person name="Maurais E.G."/>
            <person name="Iannazzi L.C."/>
        </authorList>
    </citation>
    <scope>NUCLEOTIDE SEQUENCE [LARGE SCALE GENOMIC DNA]</scope>
    <source>
        <strain evidence="1 2">ATCC BAA-2444</strain>
    </source>
</reference>
<name>A0A540VD48_9CHLR</name>
<accession>A0A540VD48</accession>
<dbReference type="EMBL" id="VIGC01000021">
    <property type="protein sequence ID" value="TQE94691.1"/>
    <property type="molecule type" value="Genomic_DNA"/>
</dbReference>